<dbReference type="EMBL" id="CP073249">
    <property type="protein sequence ID" value="QUF04710.1"/>
    <property type="molecule type" value="Genomic_DNA"/>
</dbReference>
<gene>
    <name evidence="1" type="ORF">KCV87_00765</name>
</gene>
<name>A0AA45R4K2_9PSEU</name>
<dbReference type="Proteomes" id="UP000677152">
    <property type="component" value="Chromosome"/>
</dbReference>
<sequence>MALLVSASPAVAQQESPGDRAQVFALMRTGGPVVSAGAEVALVASDAEVRDFLNTALPAAQEADDRIAAQRLLADGGPATRDAVNAALSGSIGDVRAFLVSG</sequence>
<dbReference type="Pfam" id="PF03752">
    <property type="entry name" value="ALF"/>
    <property type="match status" value="2"/>
</dbReference>
<evidence type="ECO:0000313" key="2">
    <source>
        <dbReference type="Proteomes" id="UP000677152"/>
    </source>
</evidence>
<evidence type="ECO:0000313" key="1">
    <source>
        <dbReference type="EMBL" id="QUF04710.1"/>
    </source>
</evidence>
<reference evidence="1" key="1">
    <citation type="submission" date="2021-04" db="EMBL/GenBank/DDBJ databases">
        <title>Genomic sequence of Actinosynnema pretiosum subsp. pretiosum ATCC 31280 (C-14919).</title>
        <authorList>
            <person name="Bai L."/>
            <person name="Wang X."/>
            <person name="Xiao Y."/>
        </authorList>
    </citation>
    <scope>NUCLEOTIDE SEQUENCE</scope>
    <source>
        <strain evidence="1">ATCC 31280</strain>
    </source>
</reference>
<accession>A0AA45R4K2</accession>
<dbReference type="InterPro" id="IPR005506">
    <property type="entry name" value="DUF312_ALF"/>
</dbReference>
<organism evidence="1 2">
    <name type="scientific">Actinosynnema pretiosum subsp. pretiosum</name>
    <dbReference type="NCBI Taxonomy" id="103721"/>
    <lineage>
        <taxon>Bacteria</taxon>
        <taxon>Bacillati</taxon>
        <taxon>Actinomycetota</taxon>
        <taxon>Actinomycetes</taxon>
        <taxon>Pseudonocardiales</taxon>
        <taxon>Pseudonocardiaceae</taxon>
        <taxon>Actinosynnema</taxon>
    </lineage>
</organism>
<proteinExistence type="predicted"/>
<protein>
    <submittedName>
        <fullName evidence="1">ALF repeat-containing protein</fullName>
    </submittedName>
</protein>
<dbReference type="AlphaFoldDB" id="A0AA45R4K2"/>